<comment type="caution">
    <text evidence="2">The sequence shown here is derived from an EMBL/GenBank/DDBJ whole genome shotgun (WGS) entry which is preliminary data.</text>
</comment>
<protein>
    <submittedName>
        <fullName evidence="2">Uncharacterized protein</fullName>
    </submittedName>
</protein>
<reference evidence="3" key="1">
    <citation type="journal article" date="2019" name="Int. J. Syst. Evol. Microbiol.">
        <title>The Global Catalogue of Microorganisms (GCM) 10K type strain sequencing project: providing services to taxonomists for standard genome sequencing and annotation.</title>
        <authorList>
            <consortium name="The Broad Institute Genomics Platform"/>
            <consortium name="The Broad Institute Genome Sequencing Center for Infectious Disease"/>
            <person name="Wu L."/>
            <person name="Ma J."/>
        </authorList>
    </citation>
    <scope>NUCLEOTIDE SEQUENCE [LARGE SCALE GENOMIC DNA]</scope>
    <source>
        <strain evidence="3">NBRC 108730</strain>
    </source>
</reference>
<sequence>MTSTASEMGRMPSLQQPLHPVGARRRGVDASHGACHVARAAGPTAHGVVVGQPHLVAAAVGRGRLEPGGIDRVGEGAARAERVLATQPAQAEAVPAVGRHVDLDHDVVEAEQRQRVVAHRDAGDLLGGQHDDAVVVGADAEARASRRSCRR</sequence>
<evidence type="ECO:0000313" key="2">
    <source>
        <dbReference type="EMBL" id="GMA85376.1"/>
    </source>
</evidence>
<feature type="region of interest" description="Disordered" evidence="1">
    <location>
        <begin position="1"/>
        <end position="30"/>
    </location>
</feature>
<evidence type="ECO:0000256" key="1">
    <source>
        <dbReference type="SAM" id="MobiDB-lite"/>
    </source>
</evidence>
<gene>
    <name evidence="2" type="ORF">GCM10025868_06260</name>
</gene>
<dbReference type="EMBL" id="BSUZ01000001">
    <property type="protein sequence ID" value="GMA85376.1"/>
    <property type="molecule type" value="Genomic_DNA"/>
</dbReference>
<accession>A0ABQ6JB14</accession>
<organism evidence="2 3">
    <name type="scientific">Angustibacter aerolatus</name>
    <dbReference type="NCBI Taxonomy" id="1162965"/>
    <lineage>
        <taxon>Bacteria</taxon>
        <taxon>Bacillati</taxon>
        <taxon>Actinomycetota</taxon>
        <taxon>Actinomycetes</taxon>
        <taxon>Kineosporiales</taxon>
        <taxon>Kineosporiaceae</taxon>
    </lineage>
</organism>
<proteinExistence type="predicted"/>
<evidence type="ECO:0000313" key="3">
    <source>
        <dbReference type="Proteomes" id="UP001157017"/>
    </source>
</evidence>
<name>A0ABQ6JB14_9ACTN</name>
<keyword evidence="3" id="KW-1185">Reference proteome</keyword>
<dbReference type="Proteomes" id="UP001157017">
    <property type="component" value="Unassembled WGS sequence"/>
</dbReference>